<feature type="compositionally biased region" description="Basic and acidic residues" evidence="2">
    <location>
        <begin position="108"/>
        <end position="120"/>
    </location>
</feature>
<reference evidence="5 6" key="2">
    <citation type="journal article" date="2014" name="J. Gen. Appl. Microbiol.">
        <title>The early diverging ascomycetous budding yeast Saitoella complicata has three histone deacetylases belonging to the Clr6, Hos2, and Rpd3 lineages.</title>
        <authorList>
            <person name="Nishida H."/>
            <person name="Matsumoto T."/>
            <person name="Kondo S."/>
            <person name="Hamamoto M."/>
            <person name="Yoshikawa H."/>
        </authorList>
    </citation>
    <scope>NUCLEOTIDE SEQUENCE [LARGE SCALE GENOMIC DNA]</scope>
    <source>
        <strain evidence="5 6">NRRL Y-17804</strain>
    </source>
</reference>
<evidence type="ECO:0000313" key="6">
    <source>
        <dbReference type="Proteomes" id="UP000033140"/>
    </source>
</evidence>
<name>A0A0E9NAM5_SAICN</name>
<protein>
    <recommendedName>
        <fullName evidence="7">RNA polymerase II-associated protein 1 C-terminal domain-containing protein</fullName>
    </recommendedName>
</protein>
<proteinExistence type="inferred from homology"/>
<reference evidence="5 6" key="1">
    <citation type="journal article" date="2011" name="J. Gen. Appl. Microbiol.">
        <title>Draft genome sequencing of the enigmatic yeast Saitoella complicata.</title>
        <authorList>
            <person name="Nishida H."/>
            <person name="Hamamoto M."/>
            <person name="Sugiyama J."/>
        </authorList>
    </citation>
    <scope>NUCLEOTIDE SEQUENCE [LARGE SCALE GENOMIC DNA]</scope>
    <source>
        <strain evidence="5 6">NRRL Y-17804</strain>
    </source>
</reference>
<dbReference type="Pfam" id="PF08620">
    <property type="entry name" value="RPAP1_C"/>
    <property type="match status" value="1"/>
</dbReference>
<dbReference type="Proteomes" id="UP000033140">
    <property type="component" value="Unassembled WGS sequence"/>
</dbReference>
<dbReference type="EMBL" id="BACD03000006">
    <property type="protein sequence ID" value="GAO46869.1"/>
    <property type="molecule type" value="Genomic_DNA"/>
</dbReference>
<evidence type="ECO:0000256" key="2">
    <source>
        <dbReference type="SAM" id="MobiDB-lite"/>
    </source>
</evidence>
<dbReference type="PANTHER" id="PTHR21483:SF18">
    <property type="entry name" value="RNA POLYMERASE II-ASSOCIATED PROTEIN 1"/>
    <property type="match status" value="1"/>
</dbReference>
<feature type="domain" description="RPAP1 C-terminal" evidence="3">
    <location>
        <begin position="379"/>
        <end position="446"/>
    </location>
</feature>
<dbReference type="Pfam" id="PF08621">
    <property type="entry name" value="RPAP1_N"/>
    <property type="match status" value="1"/>
</dbReference>
<feature type="region of interest" description="Disordered" evidence="2">
    <location>
        <begin position="283"/>
        <end position="328"/>
    </location>
</feature>
<dbReference type="AlphaFoldDB" id="A0A0E9NAM5"/>
<keyword evidence="6" id="KW-1185">Reference proteome</keyword>
<evidence type="ECO:0008006" key="7">
    <source>
        <dbReference type="Google" id="ProtNLM"/>
    </source>
</evidence>
<dbReference type="InterPro" id="IPR013929">
    <property type="entry name" value="RPAP1_C"/>
</dbReference>
<dbReference type="InterPro" id="IPR013930">
    <property type="entry name" value="RPAP1_N"/>
</dbReference>
<evidence type="ECO:0000259" key="3">
    <source>
        <dbReference type="Pfam" id="PF08620"/>
    </source>
</evidence>
<dbReference type="PANTHER" id="PTHR21483">
    <property type="entry name" value="RNA POLYMERASE II-ASSOCIATED PROTEIN 1"/>
    <property type="match status" value="1"/>
</dbReference>
<organism evidence="5 6">
    <name type="scientific">Saitoella complicata (strain BCRC 22490 / CBS 7301 / JCM 7358 / NBRC 10748 / NRRL Y-17804)</name>
    <dbReference type="NCBI Taxonomy" id="698492"/>
    <lineage>
        <taxon>Eukaryota</taxon>
        <taxon>Fungi</taxon>
        <taxon>Dikarya</taxon>
        <taxon>Ascomycota</taxon>
        <taxon>Taphrinomycotina</taxon>
        <taxon>Taphrinomycotina incertae sedis</taxon>
        <taxon>Saitoella</taxon>
    </lineage>
</organism>
<accession>A0A0E9NAM5</accession>
<feature type="domain" description="RPAP1 N-terminal" evidence="4">
    <location>
        <begin position="202"/>
        <end position="245"/>
    </location>
</feature>
<evidence type="ECO:0000259" key="4">
    <source>
        <dbReference type="Pfam" id="PF08621"/>
    </source>
</evidence>
<feature type="compositionally biased region" description="Low complexity" evidence="2">
    <location>
        <begin position="150"/>
        <end position="160"/>
    </location>
</feature>
<comment type="similarity">
    <text evidence="1">Belongs to the RPAP1 family.</text>
</comment>
<feature type="compositionally biased region" description="Low complexity" evidence="2">
    <location>
        <begin position="39"/>
        <end position="53"/>
    </location>
</feature>
<sequence>MEHPRLKDFTEGYDDDLLALQEQFQREAALSKPAAKVLRSSSSRSPPIIKPATSEPPPSEAPKRNVTFEPTQNSEPKIERFRFNPVDQPVPVPVIPSAPGGGFSLIKEIVERPTSKDVRAPDASQSPSGFPEPSKKKTSLWKHRQEAKAKAAAVVGETATPPAASATKENQSGIGAVGPTTLGGLGPRVGTQLGADALIREEMDAENRLKLAEMSTDEIMAEQKELMERFGQGLLEKLKNRKKARIVETGGDVPGLEVKLPEEEERAAKPVTFDEVAFPGDIAAADPALNPPPPQLSSESDLPESIKAHFPQPPPSTTAPIPESALLDPNDPNFTEELHAKYFPNLPHDPTKLSWTLPASKEEDEGQYHPSQDSVLPAEMRFDFNGNLLSPRQSREIPVNIGLHHHGDAPTAAGYTVPELAHLARSTFPSQKAFAIQTLGRILWKIGSGVYGDEIGGMVWEIAEIAKATEIIDAEAAKEGGHLTVKAVAVEAAWMWTNSGGRERYGRNLSR</sequence>
<evidence type="ECO:0000313" key="5">
    <source>
        <dbReference type="EMBL" id="GAO46869.1"/>
    </source>
</evidence>
<reference evidence="5 6" key="3">
    <citation type="journal article" date="2015" name="Genome Announc.">
        <title>Draft Genome Sequence of the Archiascomycetous Yeast Saitoella complicata.</title>
        <authorList>
            <person name="Yamauchi K."/>
            <person name="Kondo S."/>
            <person name="Hamamoto M."/>
            <person name="Takahashi Y."/>
            <person name="Ogura Y."/>
            <person name="Hayashi T."/>
            <person name="Nishida H."/>
        </authorList>
    </citation>
    <scope>NUCLEOTIDE SEQUENCE [LARGE SCALE GENOMIC DNA]</scope>
    <source>
        <strain evidence="5 6">NRRL Y-17804</strain>
    </source>
</reference>
<dbReference type="STRING" id="698492.A0A0E9NAM5"/>
<gene>
    <name evidence="5" type="ORF">G7K_1087-t1</name>
</gene>
<dbReference type="OrthoDB" id="348201at2759"/>
<evidence type="ECO:0000256" key="1">
    <source>
        <dbReference type="ARBA" id="ARBA00009953"/>
    </source>
</evidence>
<feature type="region of interest" description="Disordered" evidence="2">
    <location>
        <begin position="31"/>
        <end position="175"/>
    </location>
</feature>
<comment type="caution">
    <text evidence="5">The sequence shown here is derived from an EMBL/GenBank/DDBJ whole genome shotgun (WGS) entry which is preliminary data.</text>
</comment>
<dbReference type="RefSeq" id="XP_019025030.1">
    <property type="nucleotide sequence ID" value="XM_019166798.1"/>
</dbReference>
<dbReference type="OMA" id="RIKECCA"/>
<dbReference type="GO" id="GO:0006366">
    <property type="term" value="P:transcription by RNA polymerase II"/>
    <property type="evidence" value="ECO:0007669"/>
    <property type="project" value="InterPro"/>
</dbReference>
<dbReference type="InterPro" id="IPR039913">
    <property type="entry name" value="RPAP1/Rba50"/>
</dbReference>